<dbReference type="PANTHER" id="PTHR12277:SF79">
    <property type="entry name" value="XAA-PRO DIPEPTIDYL-PEPTIDASE-RELATED"/>
    <property type="match status" value="1"/>
</dbReference>
<reference evidence="4 5" key="1">
    <citation type="submission" date="2019-06" db="EMBL/GenBank/DDBJ databases">
        <title>Whole genome shotgun sequence of Kocuria varians NBRC 15358.</title>
        <authorList>
            <person name="Hosoyama A."/>
            <person name="Uohara A."/>
            <person name="Ohji S."/>
            <person name="Ichikawa N."/>
        </authorList>
    </citation>
    <scope>NUCLEOTIDE SEQUENCE [LARGE SCALE GENOMIC DNA]</scope>
    <source>
        <strain evidence="4 5">NBRC 15358</strain>
    </source>
</reference>
<dbReference type="Pfam" id="PF00326">
    <property type="entry name" value="Peptidase_S9"/>
    <property type="match status" value="1"/>
</dbReference>
<accession>A0A4Y4CZW5</accession>
<feature type="region of interest" description="Disordered" evidence="1">
    <location>
        <begin position="175"/>
        <end position="222"/>
    </location>
</feature>
<feature type="transmembrane region" description="Helical" evidence="2">
    <location>
        <begin position="20"/>
        <end position="46"/>
    </location>
</feature>
<dbReference type="SUPFAM" id="SSF53474">
    <property type="entry name" value="alpha/beta-Hydrolases"/>
    <property type="match status" value="1"/>
</dbReference>
<dbReference type="EMBL" id="BJNW01000004">
    <property type="protein sequence ID" value="GEC98485.1"/>
    <property type="molecule type" value="Genomic_DNA"/>
</dbReference>
<evidence type="ECO:0000256" key="1">
    <source>
        <dbReference type="SAM" id="MobiDB-lite"/>
    </source>
</evidence>
<protein>
    <submittedName>
        <fullName evidence="4">Alpha/beta hydrolase</fullName>
    </submittedName>
</protein>
<keyword evidence="2" id="KW-1133">Transmembrane helix</keyword>
<name>A0A4Y4CZW5_KOCVA</name>
<proteinExistence type="predicted"/>
<comment type="caution">
    <text evidence="4">The sequence shown here is derived from an EMBL/GenBank/DDBJ whole genome shotgun (WGS) entry which is preliminary data.</text>
</comment>
<dbReference type="STRING" id="1272.GCA_900014985_00412"/>
<dbReference type="InterPro" id="IPR029058">
    <property type="entry name" value="AB_hydrolase_fold"/>
</dbReference>
<dbReference type="InterPro" id="IPR001375">
    <property type="entry name" value="Peptidase_S9_cat"/>
</dbReference>
<dbReference type="Gene3D" id="3.40.50.1820">
    <property type="entry name" value="alpha/beta hydrolase"/>
    <property type="match status" value="1"/>
</dbReference>
<dbReference type="GO" id="GO:0006508">
    <property type="term" value="P:proteolysis"/>
    <property type="evidence" value="ECO:0007669"/>
    <property type="project" value="InterPro"/>
</dbReference>
<dbReference type="PANTHER" id="PTHR12277">
    <property type="entry name" value="ALPHA/BETA HYDROLASE DOMAIN-CONTAINING PROTEIN"/>
    <property type="match status" value="1"/>
</dbReference>
<evidence type="ECO:0000313" key="4">
    <source>
        <dbReference type="EMBL" id="GEC98485.1"/>
    </source>
</evidence>
<gene>
    <name evidence="4" type="ORF">KVA01_06400</name>
</gene>
<evidence type="ECO:0000259" key="3">
    <source>
        <dbReference type="Pfam" id="PF00326"/>
    </source>
</evidence>
<keyword evidence="5" id="KW-1185">Reference proteome</keyword>
<organism evidence="4 5">
    <name type="scientific">Kocuria varians</name>
    <name type="common">Micrococcus varians</name>
    <dbReference type="NCBI Taxonomy" id="1272"/>
    <lineage>
        <taxon>Bacteria</taxon>
        <taxon>Bacillati</taxon>
        <taxon>Actinomycetota</taxon>
        <taxon>Actinomycetes</taxon>
        <taxon>Micrococcales</taxon>
        <taxon>Micrococcaceae</taxon>
        <taxon>Kocuria</taxon>
    </lineage>
</organism>
<dbReference type="GO" id="GO:0008236">
    <property type="term" value="F:serine-type peptidase activity"/>
    <property type="evidence" value="ECO:0007669"/>
    <property type="project" value="InterPro"/>
</dbReference>
<feature type="domain" description="Peptidase S9 prolyl oligopeptidase catalytic" evidence="3">
    <location>
        <begin position="271"/>
        <end position="452"/>
    </location>
</feature>
<dbReference type="AlphaFoldDB" id="A0A4Y4CZW5"/>
<evidence type="ECO:0000313" key="5">
    <source>
        <dbReference type="Proteomes" id="UP000315730"/>
    </source>
</evidence>
<dbReference type="Proteomes" id="UP000315730">
    <property type="component" value="Unassembled WGS sequence"/>
</dbReference>
<sequence>MAAETSPRPGSVARAWRHGALVGAAASVGAASVTFAVSSGVAALVARHVVTPSRRPGNVTVLKLEKDPNSGQDLVTLPATPDTRVAGTYALRFDNGGGVARIGFIVRQTGATVTRLVESVHGSELTEGARGWWTGTVYAVPSDAGLPFEEVLIPTVLGSAPAWFVPAEETPADVTEAHGDATTGAGPRAASTGTPDDAAAGGVPAEAGSAPDPGSEDGPRATGTWAVMVHGRGAQRTECIRGARVARRLGLNSLLLSYRNDGEAPATADGRYGLGFTEWEDVQAGIRWALEHGAEQIVLFGWSMGGAIVLRTAELTQYRDRVRALVLTGPVVDWYELLAHQTKVHRVPRRIGRLAADMISHKLGPRITGLAAPLDLHALDWLSRWEDVDTPTLILHSTDDEVVPVAGSVKLADLSPLVDFVGFTGARHTKEWNIDRTRYERAIEDWLPRHLGPHS</sequence>
<keyword evidence="2" id="KW-0812">Transmembrane</keyword>
<dbReference type="RefSeq" id="WP_068467410.1">
    <property type="nucleotide sequence ID" value="NZ_BJNW01000004.1"/>
</dbReference>
<evidence type="ECO:0000256" key="2">
    <source>
        <dbReference type="SAM" id="Phobius"/>
    </source>
</evidence>
<keyword evidence="2" id="KW-0472">Membrane</keyword>
<keyword evidence="4" id="KW-0378">Hydrolase</keyword>